<reference evidence="1 2" key="1">
    <citation type="submission" date="2017-10" db="EMBL/GenBank/DDBJ databases">
        <title>Novel microbial diversity and functional potential in the marine mammal oral microbiome.</title>
        <authorList>
            <person name="Dudek N.K."/>
            <person name="Sun C.L."/>
            <person name="Burstein D."/>
            <person name="Kantor R.S."/>
            <person name="Aliaga Goltsman D.S."/>
            <person name="Bik E.M."/>
            <person name="Thomas B.C."/>
            <person name="Banfield J.F."/>
            <person name="Relman D.A."/>
        </authorList>
    </citation>
    <scope>NUCLEOTIDE SEQUENCE [LARGE SCALE GENOMIC DNA]</scope>
    <source>
        <strain evidence="1">DOLJORAL78_47_16</strain>
    </source>
</reference>
<dbReference type="EMBL" id="PDSK01000028">
    <property type="protein sequence ID" value="PIE35962.1"/>
    <property type="molecule type" value="Genomic_DNA"/>
</dbReference>
<protein>
    <submittedName>
        <fullName evidence="1">Uncharacterized protein</fullName>
    </submittedName>
</protein>
<accession>A0A2G6KLP8</accession>
<comment type="caution">
    <text evidence="1">The sequence shown here is derived from an EMBL/GenBank/DDBJ whole genome shotgun (WGS) entry which is preliminary data.</text>
</comment>
<dbReference type="Proteomes" id="UP000230821">
    <property type="component" value="Unassembled WGS sequence"/>
</dbReference>
<evidence type="ECO:0000313" key="2">
    <source>
        <dbReference type="Proteomes" id="UP000230821"/>
    </source>
</evidence>
<sequence>MMSLNGINRGVNVGIEYTDNGLIRCIRKYILNREHWDRSQLTRLLPNLLPSWGWNIGWLLTRENSPGIFVVADVNFSYRAPSYQEKTYAHSVFEEVVDDTPTYD</sequence>
<name>A0A2G6KLP8_9BACT</name>
<proteinExistence type="predicted"/>
<dbReference type="AlphaFoldDB" id="A0A2G6KLP8"/>
<gene>
    <name evidence="1" type="ORF">CSA56_01890</name>
</gene>
<evidence type="ECO:0000313" key="1">
    <source>
        <dbReference type="EMBL" id="PIE35962.1"/>
    </source>
</evidence>
<organism evidence="1 2">
    <name type="scientific">candidate division KSB3 bacterium</name>
    <dbReference type="NCBI Taxonomy" id="2044937"/>
    <lineage>
        <taxon>Bacteria</taxon>
        <taxon>candidate division KSB3</taxon>
    </lineage>
</organism>